<organism evidence="1 2">
    <name type="scientific">Paeniglutamicibacter gangotriensis</name>
    <dbReference type="NCBI Taxonomy" id="254787"/>
    <lineage>
        <taxon>Bacteria</taxon>
        <taxon>Bacillati</taxon>
        <taxon>Actinomycetota</taxon>
        <taxon>Actinomycetes</taxon>
        <taxon>Micrococcales</taxon>
        <taxon>Micrococcaceae</taxon>
        <taxon>Paeniglutamicibacter</taxon>
    </lineage>
</organism>
<dbReference type="OrthoDB" id="4160509at2"/>
<dbReference type="RefSeq" id="WP_149618425.1">
    <property type="nucleotide sequence ID" value="NZ_VOBL01000001.1"/>
</dbReference>
<dbReference type="EMBL" id="VOBL01000001">
    <property type="protein sequence ID" value="KAA0979879.1"/>
    <property type="molecule type" value="Genomic_DNA"/>
</dbReference>
<accession>A0A5B0ERK9</accession>
<evidence type="ECO:0000313" key="2">
    <source>
        <dbReference type="Proteomes" id="UP000323856"/>
    </source>
</evidence>
<evidence type="ECO:0000313" key="1">
    <source>
        <dbReference type="EMBL" id="KAA0979879.1"/>
    </source>
</evidence>
<protein>
    <submittedName>
        <fullName evidence="1">Uncharacterized protein</fullName>
    </submittedName>
</protein>
<gene>
    <name evidence="1" type="ORF">FQ154_01595</name>
</gene>
<comment type="caution">
    <text evidence="1">The sequence shown here is derived from an EMBL/GenBank/DDBJ whole genome shotgun (WGS) entry which is preliminary data.</text>
</comment>
<sequence>MTVLLGVREQDGKYNDRDRIMQVAYTKYLNSLCGGCGLPHSMVRGDENVGRIEWHDDVVCHGCAARESLSEDKNRTKFPGQLVYPVDTYAD</sequence>
<dbReference type="AlphaFoldDB" id="A0A5B0ERK9"/>
<dbReference type="Proteomes" id="UP000323856">
    <property type="component" value="Unassembled WGS sequence"/>
</dbReference>
<reference evidence="1 2" key="1">
    <citation type="submission" date="2019-07" db="EMBL/GenBank/DDBJ databases">
        <title>Analysis of the biochemical properties, biological activity and biotechnological potential of siderophores and biosurfactants produced by Antarctic psychrotolerant bacteria.</title>
        <authorList>
            <person name="Styczynski M."/>
            <person name="Krucon T."/>
            <person name="Decewicz P."/>
            <person name="Dziewit L."/>
        </authorList>
    </citation>
    <scope>NUCLEOTIDE SEQUENCE [LARGE SCALE GENOMIC DNA]</scope>
    <source>
        <strain evidence="1 2">ANT_H27</strain>
    </source>
</reference>
<proteinExistence type="predicted"/>
<name>A0A5B0ERK9_9MICC</name>